<dbReference type="eggNOG" id="COG4775">
    <property type="taxonomic scope" value="Bacteria"/>
</dbReference>
<evidence type="ECO:0000313" key="3">
    <source>
        <dbReference type="Proteomes" id="UP000006008"/>
    </source>
</evidence>
<dbReference type="HOGENOM" id="CLU_029186_0_0_10"/>
<dbReference type="AlphaFoldDB" id="G5HB46"/>
<evidence type="ECO:0000256" key="1">
    <source>
        <dbReference type="SAM" id="MobiDB-lite"/>
    </source>
</evidence>
<accession>G5HB46</accession>
<dbReference type="EMBL" id="ADLD01000013">
    <property type="protein sequence ID" value="EHB91812.1"/>
    <property type="molecule type" value="Genomic_DNA"/>
</dbReference>
<comment type="caution">
    <text evidence="2">The sequence shown here is derived from an EMBL/GenBank/DDBJ whole genome shotgun (WGS) entry which is preliminary data.</text>
</comment>
<feature type="compositionally biased region" description="Basic and acidic residues" evidence="1">
    <location>
        <begin position="1"/>
        <end position="35"/>
    </location>
</feature>
<keyword evidence="3" id="KW-1185">Reference proteome</keyword>
<feature type="region of interest" description="Disordered" evidence="1">
    <location>
        <begin position="1"/>
        <end position="38"/>
    </location>
</feature>
<proteinExistence type="predicted"/>
<evidence type="ECO:0008006" key="4">
    <source>
        <dbReference type="Google" id="ProtNLM"/>
    </source>
</evidence>
<protein>
    <recommendedName>
        <fullName evidence="4">Bacterial surface antigen (D15) domain-containing protein</fullName>
    </recommendedName>
</protein>
<dbReference type="GeneID" id="92815111"/>
<reference evidence="2 3" key="1">
    <citation type="submission" date="2011-08" db="EMBL/GenBank/DDBJ databases">
        <title>The Genome Sequence of Alistipes indistinctus YIT 12060.</title>
        <authorList>
            <consortium name="The Broad Institute Genome Sequencing Platform"/>
            <person name="Earl A."/>
            <person name="Ward D."/>
            <person name="Feldgarden M."/>
            <person name="Gevers D."/>
            <person name="Morotomi M."/>
            <person name="Young S.K."/>
            <person name="Zeng Q."/>
            <person name="Gargeya S."/>
            <person name="Fitzgerald M."/>
            <person name="Haas B."/>
            <person name="Abouelleil A."/>
            <person name="Alvarado L."/>
            <person name="Arachchi H.M."/>
            <person name="Berlin A."/>
            <person name="Brown A."/>
            <person name="Chapman S.B."/>
            <person name="Chen Z."/>
            <person name="Dunbar C."/>
            <person name="Freedman E."/>
            <person name="Gearin G."/>
            <person name="Gellesch M."/>
            <person name="Goldberg J."/>
            <person name="Griggs A."/>
            <person name="Gujja S."/>
            <person name="Heiman D."/>
            <person name="Howarth C."/>
            <person name="Larson L."/>
            <person name="Lui A."/>
            <person name="MacDonald P.J.P."/>
            <person name="Montmayeur A."/>
            <person name="Murphy C."/>
            <person name="Neiman D."/>
            <person name="Pearson M."/>
            <person name="Priest M."/>
            <person name="Roberts A."/>
            <person name="Saif S."/>
            <person name="Shea T."/>
            <person name="Shenoy N."/>
            <person name="Sisk P."/>
            <person name="Stolte C."/>
            <person name="Sykes S."/>
            <person name="Wortman J."/>
            <person name="Nusbaum C."/>
            <person name="Birren B."/>
        </authorList>
    </citation>
    <scope>NUCLEOTIDE SEQUENCE [LARGE SCALE GENOMIC DNA]</scope>
    <source>
        <strain evidence="2 3">YIT 12060</strain>
    </source>
</reference>
<dbReference type="Proteomes" id="UP000006008">
    <property type="component" value="Unassembled WGS sequence"/>
</dbReference>
<sequence length="583" mass="67379">MDSDRKKDSLDRKGKERELKELPDRQQKKDKEGPRRFTSFIYNSIKARPRNPEEEQRALRRENDYMSRFAGRTIGEIHVYRNNVFEGSNRWVDRTLNSMHYPTREKQIRNDLLFHTGDTLDPVEIRNNRRLLRSRDYITDVNILAVPRPDDTTIVDMYVLTKDKWTISADLDIDSDGPSSVEIYDDNFLGLGDRFSIRTYLDWKHAFRYGGNLVEYSMPNIGGTFWDGRVVAGQGFDNSAYGIELKKEFIRPTDYGAGASFMYKRDLIDIFPPDTSIHARWTILDLWGGRAFAIPALRNSLYFTARFFNLHYTDRPEVSSTLNPYFHSNSMVIGSIGFYKERFQLASLIYGYGVPEDIAYGYRTAFLTGYSWGEFGNRWYFGGEFSAGYFTRIGYFGIGAGLGSYLNQSGGQFYRTTLSARITYFTNLMGSGRYPVRQFLTLNATRGWNRLDGFRETLEFNSVADLRGMKEEVYGTNRMVLNTETVVFTPWHIAQFKMAMFGFADFGLIGDNGNIFKNNFYATVGLGIRIKNEHLIFNTISIRLGVALNKNGFMDSHYFDLSNRDRNNPIRYIPVKAAPIDYL</sequence>
<dbReference type="OrthoDB" id="1110633at2"/>
<evidence type="ECO:0000313" key="2">
    <source>
        <dbReference type="EMBL" id="EHB91812.1"/>
    </source>
</evidence>
<gene>
    <name evidence="2" type="ORF">HMPREF9450_01861</name>
</gene>
<dbReference type="Gene3D" id="3.10.20.310">
    <property type="entry name" value="membrane protein fhac"/>
    <property type="match status" value="1"/>
</dbReference>
<dbReference type="STRING" id="742725.HMPREF9450_01861"/>
<name>G5HB46_9BACT</name>
<dbReference type="PATRIC" id="fig|742725.3.peg.1957"/>
<dbReference type="RefSeq" id="WP_009134667.1">
    <property type="nucleotide sequence ID" value="NZ_CP102250.1"/>
</dbReference>
<organism evidence="2 3">
    <name type="scientific">Alistipes indistinctus YIT 12060</name>
    <dbReference type="NCBI Taxonomy" id="742725"/>
    <lineage>
        <taxon>Bacteria</taxon>
        <taxon>Pseudomonadati</taxon>
        <taxon>Bacteroidota</taxon>
        <taxon>Bacteroidia</taxon>
        <taxon>Bacteroidales</taxon>
        <taxon>Rikenellaceae</taxon>
        <taxon>Alistipes</taxon>
    </lineage>
</organism>